<dbReference type="InterPro" id="IPR050951">
    <property type="entry name" value="Retrovirus_Pol_polyprotein"/>
</dbReference>
<dbReference type="EMBL" id="JAODUP010002504">
    <property type="protein sequence ID" value="KAK2138729.1"/>
    <property type="molecule type" value="Genomic_DNA"/>
</dbReference>
<keyword evidence="3" id="KW-1185">Reference proteome</keyword>
<dbReference type="PANTHER" id="PTHR37984">
    <property type="entry name" value="PROTEIN CBG26694"/>
    <property type="match status" value="1"/>
</dbReference>
<dbReference type="Gene3D" id="1.10.340.70">
    <property type="match status" value="1"/>
</dbReference>
<organism evidence="2 3">
    <name type="scientific">Paralvinella palmiformis</name>
    <dbReference type="NCBI Taxonomy" id="53620"/>
    <lineage>
        <taxon>Eukaryota</taxon>
        <taxon>Metazoa</taxon>
        <taxon>Spiralia</taxon>
        <taxon>Lophotrochozoa</taxon>
        <taxon>Annelida</taxon>
        <taxon>Polychaeta</taxon>
        <taxon>Sedentaria</taxon>
        <taxon>Canalipalpata</taxon>
        <taxon>Terebellida</taxon>
        <taxon>Terebelliformia</taxon>
        <taxon>Alvinellidae</taxon>
        <taxon>Paralvinella</taxon>
    </lineage>
</organism>
<evidence type="ECO:0000259" key="1">
    <source>
        <dbReference type="PROSITE" id="PS50994"/>
    </source>
</evidence>
<comment type="caution">
    <text evidence="2">The sequence shown here is derived from an EMBL/GenBank/DDBJ whole genome shotgun (WGS) entry which is preliminary data.</text>
</comment>
<dbReference type="PROSITE" id="PS50994">
    <property type="entry name" value="INTEGRASE"/>
    <property type="match status" value="1"/>
</dbReference>
<dbReference type="InterPro" id="IPR012337">
    <property type="entry name" value="RNaseH-like_sf"/>
</dbReference>
<dbReference type="SUPFAM" id="SSF53098">
    <property type="entry name" value="Ribonuclease H-like"/>
    <property type="match status" value="1"/>
</dbReference>
<dbReference type="Pfam" id="PF00665">
    <property type="entry name" value="rve"/>
    <property type="match status" value="1"/>
</dbReference>
<dbReference type="AlphaFoldDB" id="A0AAD9MQ11"/>
<dbReference type="InterPro" id="IPR041588">
    <property type="entry name" value="Integrase_H2C2"/>
</dbReference>
<dbReference type="GO" id="GO:0015074">
    <property type="term" value="P:DNA integration"/>
    <property type="evidence" value="ECO:0007669"/>
    <property type="project" value="InterPro"/>
</dbReference>
<dbReference type="PANTHER" id="PTHR37984:SF10">
    <property type="entry name" value="RIBONUCLEASE H"/>
    <property type="match status" value="1"/>
</dbReference>
<dbReference type="Pfam" id="PF17921">
    <property type="entry name" value="Integrase_H2C2"/>
    <property type="match status" value="1"/>
</dbReference>
<sequence>MDYVFLTFINLQNGFFAKLSFKSSQKMVHVVVADTSHDIKSLESKAKHTKQDFIQEQTLKMNARTVQHILKVVAKLADGYHLGLQRSEDHTNADVLSRFPVAGSTLATELRVNYFTYTNDLPTTAQQISVETRKDRVLSHVLNHDELEPYFHRKDELSIDQGCILWELRDVIPTKYRPHLLNDLHEEHQGILRMKGLARSYLWYPGIDSDIEKLVDSCKICLSYRKTPPTGPLIPWLEVFPTASTTSQRVIKILRNLFASFGTPHEVVSDNGPQFASREFAQFLKLNGINQKLTPPYHPASNRCIERCIQTLKQGLRKSPSISRSQQLANFLLMYRITPHSSRDRF</sequence>
<reference evidence="2" key="1">
    <citation type="journal article" date="2023" name="Mol. Biol. Evol.">
        <title>Third-Generation Sequencing Reveals the Adaptive Role of the Epigenome in Three Deep-Sea Polychaetes.</title>
        <authorList>
            <person name="Perez M."/>
            <person name="Aroh O."/>
            <person name="Sun Y."/>
            <person name="Lan Y."/>
            <person name="Juniper S.K."/>
            <person name="Young C.R."/>
            <person name="Angers B."/>
            <person name="Qian P.Y."/>
        </authorList>
    </citation>
    <scope>NUCLEOTIDE SEQUENCE</scope>
    <source>
        <strain evidence="2">P08H-3</strain>
    </source>
</reference>
<dbReference type="Gene3D" id="3.30.420.10">
    <property type="entry name" value="Ribonuclease H-like superfamily/Ribonuclease H"/>
    <property type="match status" value="1"/>
</dbReference>
<dbReference type="InterPro" id="IPR001584">
    <property type="entry name" value="Integrase_cat-core"/>
</dbReference>
<accession>A0AAD9MQ11</accession>
<dbReference type="GO" id="GO:0003676">
    <property type="term" value="F:nucleic acid binding"/>
    <property type="evidence" value="ECO:0007669"/>
    <property type="project" value="InterPro"/>
</dbReference>
<evidence type="ECO:0000313" key="2">
    <source>
        <dbReference type="EMBL" id="KAK2138729.1"/>
    </source>
</evidence>
<gene>
    <name evidence="2" type="ORF">LSH36_2470g00000</name>
</gene>
<dbReference type="InterPro" id="IPR036397">
    <property type="entry name" value="RNaseH_sf"/>
</dbReference>
<proteinExistence type="predicted"/>
<feature type="domain" description="Integrase catalytic" evidence="1">
    <location>
        <begin position="241"/>
        <end position="346"/>
    </location>
</feature>
<protein>
    <recommendedName>
        <fullName evidence="1">Integrase catalytic domain-containing protein</fullName>
    </recommendedName>
</protein>
<dbReference type="Proteomes" id="UP001208570">
    <property type="component" value="Unassembled WGS sequence"/>
</dbReference>
<name>A0AAD9MQ11_9ANNE</name>
<evidence type="ECO:0000313" key="3">
    <source>
        <dbReference type="Proteomes" id="UP001208570"/>
    </source>
</evidence>
<dbReference type="FunFam" id="1.10.340.70:FF:000003">
    <property type="entry name" value="Protein CBG25708"/>
    <property type="match status" value="1"/>
</dbReference>